<name>A0A1M5U8F5_9GAMM</name>
<dbReference type="RefSeq" id="WP_073325827.1">
    <property type="nucleotide sequence ID" value="NZ_FQXG01000003.1"/>
</dbReference>
<dbReference type="EMBL" id="FQXG01000003">
    <property type="protein sequence ID" value="SHH59345.1"/>
    <property type="molecule type" value="Genomic_DNA"/>
</dbReference>
<evidence type="ECO:0000313" key="1">
    <source>
        <dbReference type="EMBL" id="SHH59345.1"/>
    </source>
</evidence>
<keyword evidence="2" id="KW-1185">Reference proteome</keyword>
<dbReference type="OrthoDB" id="6400834at2"/>
<reference evidence="1 2" key="1">
    <citation type="submission" date="2016-11" db="EMBL/GenBank/DDBJ databases">
        <authorList>
            <person name="Jaros S."/>
            <person name="Januszkiewicz K."/>
            <person name="Wedrychowicz H."/>
        </authorList>
    </citation>
    <scope>NUCLEOTIDE SEQUENCE [LARGE SCALE GENOMIC DNA]</scope>
    <source>
        <strain evidence="1 2">DSM 16917</strain>
    </source>
</reference>
<protein>
    <submittedName>
        <fullName evidence="1">Uncharacterized protein</fullName>
    </submittedName>
</protein>
<accession>A0A1M5U8F5</accession>
<organism evidence="1 2">
    <name type="scientific">Ferrimonas marina</name>
    <dbReference type="NCBI Taxonomy" id="299255"/>
    <lineage>
        <taxon>Bacteria</taxon>
        <taxon>Pseudomonadati</taxon>
        <taxon>Pseudomonadota</taxon>
        <taxon>Gammaproteobacteria</taxon>
        <taxon>Alteromonadales</taxon>
        <taxon>Ferrimonadaceae</taxon>
        <taxon>Ferrimonas</taxon>
    </lineage>
</organism>
<dbReference type="AlphaFoldDB" id="A0A1M5U8F5"/>
<proteinExistence type="predicted"/>
<sequence length="82" mass="9462">MEKTLPIWTLYQSPKDYPGQYVARRFEVTPVGGPRLTDEVYANKDVAAVRDWVQQEGRRFGVVPVKLERDPSDDPVVLESWI</sequence>
<dbReference type="Proteomes" id="UP000184268">
    <property type="component" value="Unassembled WGS sequence"/>
</dbReference>
<gene>
    <name evidence="1" type="ORF">SAMN02745129_2455</name>
</gene>
<evidence type="ECO:0000313" key="2">
    <source>
        <dbReference type="Proteomes" id="UP000184268"/>
    </source>
</evidence>